<keyword evidence="2" id="KW-1185">Reference proteome</keyword>
<evidence type="ECO:0000313" key="1">
    <source>
        <dbReference type="EMBL" id="PWA91100.1"/>
    </source>
</evidence>
<accession>A0A2U1PZA0</accession>
<name>A0A2U1PZA0_ARTAN</name>
<dbReference type="EMBL" id="PKPP01000571">
    <property type="protein sequence ID" value="PWA91100.1"/>
    <property type="molecule type" value="Genomic_DNA"/>
</dbReference>
<evidence type="ECO:0000313" key="2">
    <source>
        <dbReference type="Proteomes" id="UP000245207"/>
    </source>
</evidence>
<comment type="caution">
    <text evidence="1">The sequence shown here is derived from an EMBL/GenBank/DDBJ whole genome shotgun (WGS) entry which is preliminary data.</text>
</comment>
<gene>
    <name evidence="1" type="ORF">CTI12_AA092460</name>
</gene>
<dbReference type="OrthoDB" id="1731887at2759"/>
<dbReference type="Proteomes" id="UP000245207">
    <property type="component" value="Unassembled WGS sequence"/>
</dbReference>
<sequence length="167" mass="19124">MTELDQKLAARVTPTKDVTYSDFSACKPPTYLGEQDPFKCHRWIQDVEGAFATSKCPEERREIYKVTEFEKESEPEPQEEPKISHYVALYVPSIPFPGCLGKHKEATLVYRTIESLKELKINCPLVKFIKNKPNYAKHMNNFVSNKPRIEEGEAVKVNARCSASLQN</sequence>
<reference evidence="1 2" key="1">
    <citation type="journal article" date="2018" name="Mol. Plant">
        <title>The genome of Artemisia annua provides insight into the evolution of Asteraceae family and artemisinin biosynthesis.</title>
        <authorList>
            <person name="Shen Q."/>
            <person name="Zhang L."/>
            <person name="Liao Z."/>
            <person name="Wang S."/>
            <person name="Yan T."/>
            <person name="Shi P."/>
            <person name="Liu M."/>
            <person name="Fu X."/>
            <person name="Pan Q."/>
            <person name="Wang Y."/>
            <person name="Lv Z."/>
            <person name="Lu X."/>
            <person name="Zhang F."/>
            <person name="Jiang W."/>
            <person name="Ma Y."/>
            <person name="Chen M."/>
            <person name="Hao X."/>
            <person name="Li L."/>
            <person name="Tang Y."/>
            <person name="Lv G."/>
            <person name="Zhou Y."/>
            <person name="Sun X."/>
            <person name="Brodelius P.E."/>
            <person name="Rose J.K.C."/>
            <person name="Tang K."/>
        </authorList>
    </citation>
    <scope>NUCLEOTIDE SEQUENCE [LARGE SCALE GENOMIC DNA]</scope>
    <source>
        <strain evidence="2">cv. Huhao1</strain>
        <tissue evidence="1">Leaf</tissue>
    </source>
</reference>
<protein>
    <submittedName>
        <fullName evidence="1">Uncharacterized protein</fullName>
    </submittedName>
</protein>
<dbReference type="AlphaFoldDB" id="A0A2U1PZA0"/>
<proteinExistence type="predicted"/>
<organism evidence="1 2">
    <name type="scientific">Artemisia annua</name>
    <name type="common">Sweet wormwood</name>
    <dbReference type="NCBI Taxonomy" id="35608"/>
    <lineage>
        <taxon>Eukaryota</taxon>
        <taxon>Viridiplantae</taxon>
        <taxon>Streptophyta</taxon>
        <taxon>Embryophyta</taxon>
        <taxon>Tracheophyta</taxon>
        <taxon>Spermatophyta</taxon>
        <taxon>Magnoliopsida</taxon>
        <taxon>eudicotyledons</taxon>
        <taxon>Gunneridae</taxon>
        <taxon>Pentapetalae</taxon>
        <taxon>asterids</taxon>
        <taxon>campanulids</taxon>
        <taxon>Asterales</taxon>
        <taxon>Asteraceae</taxon>
        <taxon>Asteroideae</taxon>
        <taxon>Anthemideae</taxon>
        <taxon>Artemisiinae</taxon>
        <taxon>Artemisia</taxon>
    </lineage>
</organism>